<name>A0A7C9VY00_9PSEU</name>
<dbReference type="RefSeq" id="WP_166045851.1">
    <property type="nucleotide sequence ID" value="NZ_JAAMPJ010000003.1"/>
</dbReference>
<accession>A0A7C9VY00</accession>
<sequence>MSAPLLDGIHHLKLPVSDLDKSLDWYTTNLGYELMVNFVEQGVRMGVSLDHARGGPPLALRLNPDQAAASAGFDYFSIGVPGQEAIEALAAHLTEHGVEHDGVIRTPVGWVLPGVHDPDGHEVRFYTVPLELPEGLPRPFTRET</sequence>
<dbReference type="PROSITE" id="PS51819">
    <property type="entry name" value="VOC"/>
    <property type="match status" value="1"/>
</dbReference>
<dbReference type="InterPro" id="IPR029068">
    <property type="entry name" value="Glyas_Bleomycin-R_OHBP_Dase"/>
</dbReference>
<dbReference type="Proteomes" id="UP000481360">
    <property type="component" value="Unassembled WGS sequence"/>
</dbReference>
<dbReference type="Gene3D" id="3.10.180.10">
    <property type="entry name" value="2,3-Dihydroxybiphenyl 1,2-Dioxygenase, domain 1"/>
    <property type="match status" value="1"/>
</dbReference>
<dbReference type="SUPFAM" id="SSF54593">
    <property type="entry name" value="Glyoxalase/Bleomycin resistance protein/Dihydroxybiphenyl dioxygenase"/>
    <property type="match status" value="1"/>
</dbReference>
<protein>
    <submittedName>
        <fullName evidence="2">VOC family protein</fullName>
    </submittedName>
</protein>
<comment type="caution">
    <text evidence="2">The sequence shown here is derived from an EMBL/GenBank/DDBJ whole genome shotgun (WGS) entry which is preliminary data.</text>
</comment>
<dbReference type="InterPro" id="IPR037523">
    <property type="entry name" value="VOC_core"/>
</dbReference>
<dbReference type="CDD" id="cd06587">
    <property type="entry name" value="VOC"/>
    <property type="match status" value="1"/>
</dbReference>
<dbReference type="InterPro" id="IPR004360">
    <property type="entry name" value="Glyas_Fos-R_dOase_dom"/>
</dbReference>
<organism evidence="2 3">
    <name type="scientific">Lentzea alba</name>
    <dbReference type="NCBI Taxonomy" id="2714351"/>
    <lineage>
        <taxon>Bacteria</taxon>
        <taxon>Bacillati</taxon>
        <taxon>Actinomycetota</taxon>
        <taxon>Actinomycetes</taxon>
        <taxon>Pseudonocardiales</taxon>
        <taxon>Pseudonocardiaceae</taxon>
        <taxon>Lentzea</taxon>
    </lineage>
</organism>
<evidence type="ECO:0000313" key="2">
    <source>
        <dbReference type="EMBL" id="NGY59819.1"/>
    </source>
</evidence>
<dbReference type="AlphaFoldDB" id="A0A7C9VY00"/>
<gene>
    <name evidence="2" type="ORF">G7043_12890</name>
</gene>
<evidence type="ECO:0000313" key="3">
    <source>
        <dbReference type="Proteomes" id="UP000481360"/>
    </source>
</evidence>
<dbReference type="Pfam" id="PF00903">
    <property type="entry name" value="Glyoxalase"/>
    <property type="match status" value="1"/>
</dbReference>
<reference evidence="2 3" key="1">
    <citation type="submission" date="2020-03" db="EMBL/GenBank/DDBJ databases">
        <title>Isolation and identification of active actinomycetes.</title>
        <authorList>
            <person name="Sun X."/>
        </authorList>
    </citation>
    <scope>NUCLEOTIDE SEQUENCE [LARGE SCALE GENOMIC DNA]</scope>
    <source>
        <strain evidence="2 3">NEAU-D13</strain>
    </source>
</reference>
<feature type="domain" description="VOC" evidence="1">
    <location>
        <begin position="8"/>
        <end position="128"/>
    </location>
</feature>
<proteinExistence type="predicted"/>
<keyword evidence="3" id="KW-1185">Reference proteome</keyword>
<evidence type="ECO:0000259" key="1">
    <source>
        <dbReference type="PROSITE" id="PS51819"/>
    </source>
</evidence>
<dbReference type="EMBL" id="JAAMPJ010000003">
    <property type="protein sequence ID" value="NGY59819.1"/>
    <property type="molecule type" value="Genomic_DNA"/>
</dbReference>